<dbReference type="AlphaFoldDB" id="A0A2T4VWW2"/>
<feature type="region of interest" description="Disordered" evidence="1">
    <location>
        <begin position="1"/>
        <end position="21"/>
    </location>
</feature>
<protein>
    <submittedName>
        <fullName evidence="2">Uncharacterized protein</fullName>
    </submittedName>
</protein>
<evidence type="ECO:0000256" key="1">
    <source>
        <dbReference type="SAM" id="MobiDB-lite"/>
    </source>
</evidence>
<feature type="region of interest" description="Disordered" evidence="1">
    <location>
        <begin position="248"/>
        <end position="268"/>
    </location>
</feature>
<comment type="caution">
    <text evidence="2">The sequence shown here is derived from an EMBL/GenBank/DDBJ whole genome shotgun (WGS) entry which is preliminary data.</text>
</comment>
<gene>
    <name evidence="2" type="ORF">C4617_04430</name>
</gene>
<evidence type="ECO:0000313" key="2">
    <source>
        <dbReference type="EMBL" id="PTL86258.1"/>
    </source>
</evidence>
<accession>A0A2T4VWW2</accession>
<reference evidence="3" key="1">
    <citation type="submission" date="2018-02" db="EMBL/GenBank/DDBJ databases">
        <title>Genome sequence of Candidatus Liberibacter europaeus.</title>
        <authorList>
            <person name="Frampton R.A."/>
            <person name="Thompson S.M."/>
            <person name="David C."/>
            <person name="Addison S.M."/>
            <person name="Smith G.R."/>
        </authorList>
    </citation>
    <scope>NUCLEOTIDE SEQUENCE [LARGE SCALE GENOMIC DNA]</scope>
</reference>
<dbReference type="Proteomes" id="UP000240811">
    <property type="component" value="Unassembled WGS sequence"/>
</dbReference>
<proteinExistence type="predicted"/>
<feature type="compositionally biased region" description="Polar residues" evidence="1">
    <location>
        <begin position="11"/>
        <end position="21"/>
    </location>
</feature>
<evidence type="ECO:0000313" key="3">
    <source>
        <dbReference type="Proteomes" id="UP000240811"/>
    </source>
</evidence>
<sequence>MSAYEPLKYSPTVSPDLSSVPPSEDVYSGVGKILSNVSNTLDKQLQYYEDQNDKTYAIQKSADLRIKADDLFYLHTNKIPVKDLNPDTEGFKNIGEKALEAFQEELNQAISGKKSHLRNQIMSSANEVKLNLIGRIKQFKIDAIKQHNVVRYDTFMGQTDFSLSKDGSDKNYTKNKSETYAFIDALPATTTEKITLKKQSDEKLAIQQAESISATNPLLIYNWHRSETSAVNTKKSLVSTPAAVNVETAPTATSDSADAEKTPKQTTSLTEAIDAANSKEEDIKPVTLGELSKDKKTVPFRGWEDLSPEKRHAYLNKSIGVASRNSKENRASADKFLKDADIVVKNGGVIDFSNPMFNEDSIRAHFPKNANDILEHLDIVKYVSQQNLQFGSLSFTQGQDYLAQIKPKAGSSAQEWRKYEKAEQAFENTYKNLANNPLEYALKNNIAGIQRLNLKHPETWGNEIGNRVKAVDVMKNHKGVNMPLFENKEIEDIEQTIDRLNPRDAGAFMRNLSISAGENIRAQKMLNETLKETKIGYAMPYISDGDYETAIKVIDGFRVMKSQEHTDPRGKFDREEKSGFYKKFDELFEKGFNQTYGSQRADLKNRLIKVTQAILASDASSSHQDVKTHSKDTTFSLLNPFTWWDDSNLEKAFEKAVGGKMQKVGGSYVVRIRGMSDNDFYYEFMDRGMEALDKAGYLDNTSGGKSYSRFHNYQFFEVADRKNTYGILGPARTKLIDPKTGEPIMIDFNQPKPSNEWRTHRERAAFGKSMRDTV</sequence>
<name>A0A2T4VWW2_9HYPH</name>
<dbReference type="EMBL" id="PSQJ01000005">
    <property type="protein sequence ID" value="PTL86258.1"/>
    <property type="molecule type" value="Genomic_DNA"/>
</dbReference>
<organism evidence="2 3">
    <name type="scientific">Candidatus Liberibacter europaeus</name>
    <dbReference type="NCBI Taxonomy" id="744859"/>
    <lineage>
        <taxon>Bacteria</taxon>
        <taxon>Pseudomonadati</taxon>
        <taxon>Pseudomonadota</taxon>
        <taxon>Alphaproteobacteria</taxon>
        <taxon>Hyphomicrobiales</taxon>
        <taxon>Rhizobiaceae</taxon>
        <taxon>Liberibacter</taxon>
    </lineage>
</organism>